<reference evidence="1" key="1">
    <citation type="journal article" date="2020" name="Nature">
        <title>Giant virus diversity and host interactions through global metagenomics.</title>
        <authorList>
            <person name="Schulz F."/>
            <person name="Roux S."/>
            <person name="Paez-Espino D."/>
            <person name="Jungbluth S."/>
            <person name="Walsh D.A."/>
            <person name="Denef V.J."/>
            <person name="McMahon K.D."/>
            <person name="Konstantinidis K.T."/>
            <person name="Eloe-Fadrosh E.A."/>
            <person name="Kyrpides N.C."/>
            <person name="Woyke T."/>
        </authorList>
    </citation>
    <scope>NUCLEOTIDE SEQUENCE</scope>
    <source>
        <strain evidence="1">GVMAG-S-1101178-73</strain>
    </source>
</reference>
<dbReference type="AlphaFoldDB" id="A0A6C0K6H1"/>
<sequence length="103" mass="12300">MTSTAMMTYDDKRNTLTITHNDFYKWILEKDTEHAKRWSELDMTAVDEYIPIEYEWCPDENTIRFIIAYGENNEFCVKKTYDTDSVFALWLSIVVGFAEEYVK</sequence>
<dbReference type="EMBL" id="MN740823">
    <property type="protein sequence ID" value="QHU13662.1"/>
    <property type="molecule type" value="Genomic_DNA"/>
</dbReference>
<name>A0A6C0K6H1_9ZZZZ</name>
<evidence type="ECO:0000313" key="1">
    <source>
        <dbReference type="EMBL" id="QHU13662.1"/>
    </source>
</evidence>
<protein>
    <submittedName>
        <fullName evidence="1">Uncharacterized protein</fullName>
    </submittedName>
</protein>
<organism evidence="1">
    <name type="scientific">viral metagenome</name>
    <dbReference type="NCBI Taxonomy" id="1070528"/>
    <lineage>
        <taxon>unclassified sequences</taxon>
        <taxon>metagenomes</taxon>
        <taxon>organismal metagenomes</taxon>
    </lineage>
</organism>
<proteinExistence type="predicted"/>
<accession>A0A6C0K6H1</accession>